<dbReference type="Gene3D" id="3.40.50.2300">
    <property type="match status" value="1"/>
</dbReference>
<dbReference type="InterPro" id="IPR011006">
    <property type="entry name" value="CheY-like_superfamily"/>
</dbReference>
<dbReference type="AlphaFoldDB" id="A0A7Z2GQV8"/>
<proteinExistence type="predicted"/>
<dbReference type="KEGG" id="pacs:FAZ98_30330"/>
<sequence>MARVLLVDDEPEILEAWSFALGYAGYEVDCARNGREALRAVEAQLPDLVVTDLMMPVMSGEDFCRALRGNPAWSRIPILLHSSARVGSTNLWDAVLRKPAHMETFLQTAEKLIRG</sequence>
<gene>
    <name evidence="4" type="ORF">FAZ98_30330</name>
</gene>
<reference evidence="4 5" key="1">
    <citation type="submission" date="2019-12" db="EMBL/GenBank/DDBJ databases">
        <title>Paraburkholderia acidiphila 7Q-K02 sp. nov and Paraburkholderia acidisoli DHF22 sp. nov., two strains isolated from forest soil.</title>
        <authorList>
            <person name="Gao Z."/>
            <person name="Qiu L."/>
        </authorList>
    </citation>
    <scope>NUCLEOTIDE SEQUENCE [LARGE SCALE GENOMIC DNA]</scope>
    <source>
        <strain evidence="4 5">DHF22</strain>
    </source>
</reference>
<feature type="modified residue" description="4-aspartylphosphate" evidence="2">
    <location>
        <position position="52"/>
    </location>
</feature>
<dbReference type="InterPro" id="IPR050595">
    <property type="entry name" value="Bact_response_regulator"/>
</dbReference>
<dbReference type="GO" id="GO:0000160">
    <property type="term" value="P:phosphorelay signal transduction system"/>
    <property type="evidence" value="ECO:0007669"/>
    <property type="project" value="InterPro"/>
</dbReference>
<dbReference type="RefSeq" id="WP_158957247.1">
    <property type="nucleotide sequence ID" value="NZ_CP046916.1"/>
</dbReference>
<dbReference type="PROSITE" id="PS50110">
    <property type="entry name" value="RESPONSE_REGULATORY"/>
    <property type="match status" value="1"/>
</dbReference>
<dbReference type="SUPFAM" id="SSF52172">
    <property type="entry name" value="CheY-like"/>
    <property type="match status" value="1"/>
</dbReference>
<evidence type="ECO:0000313" key="5">
    <source>
        <dbReference type="Proteomes" id="UP000433577"/>
    </source>
</evidence>
<feature type="domain" description="Response regulatory" evidence="3">
    <location>
        <begin position="3"/>
        <end position="113"/>
    </location>
</feature>
<dbReference type="Proteomes" id="UP000433577">
    <property type="component" value="Chromosome 4"/>
</dbReference>
<keyword evidence="5" id="KW-1185">Reference proteome</keyword>
<evidence type="ECO:0000256" key="2">
    <source>
        <dbReference type="PROSITE-ProRule" id="PRU00169"/>
    </source>
</evidence>
<dbReference type="SMART" id="SM00448">
    <property type="entry name" value="REC"/>
    <property type="match status" value="1"/>
</dbReference>
<evidence type="ECO:0000259" key="3">
    <source>
        <dbReference type="PROSITE" id="PS50110"/>
    </source>
</evidence>
<evidence type="ECO:0000313" key="4">
    <source>
        <dbReference type="EMBL" id="QGZ66116.1"/>
    </source>
</evidence>
<dbReference type="OrthoDB" id="9800897at2"/>
<organism evidence="4 5">
    <name type="scientific">Paraburkholderia acidisoli</name>
    <dbReference type="NCBI Taxonomy" id="2571748"/>
    <lineage>
        <taxon>Bacteria</taxon>
        <taxon>Pseudomonadati</taxon>
        <taxon>Pseudomonadota</taxon>
        <taxon>Betaproteobacteria</taxon>
        <taxon>Burkholderiales</taxon>
        <taxon>Burkholderiaceae</taxon>
        <taxon>Paraburkholderia</taxon>
    </lineage>
</organism>
<dbReference type="InterPro" id="IPR001789">
    <property type="entry name" value="Sig_transdc_resp-reg_receiver"/>
</dbReference>
<dbReference type="EMBL" id="CP046916">
    <property type="protein sequence ID" value="QGZ66116.1"/>
    <property type="molecule type" value="Genomic_DNA"/>
</dbReference>
<name>A0A7Z2GQV8_9BURK</name>
<protein>
    <submittedName>
        <fullName evidence="4">Response regulator</fullName>
    </submittedName>
</protein>
<dbReference type="PANTHER" id="PTHR44591:SF3">
    <property type="entry name" value="RESPONSE REGULATORY DOMAIN-CONTAINING PROTEIN"/>
    <property type="match status" value="1"/>
</dbReference>
<dbReference type="CDD" id="cd17574">
    <property type="entry name" value="REC_OmpR"/>
    <property type="match status" value="1"/>
</dbReference>
<dbReference type="Pfam" id="PF00072">
    <property type="entry name" value="Response_reg"/>
    <property type="match status" value="1"/>
</dbReference>
<keyword evidence="1 2" id="KW-0597">Phosphoprotein</keyword>
<accession>A0A7Z2GQV8</accession>
<dbReference type="PANTHER" id="PTHR44591">
    <property type="entry name" value="STRESS RESPONSE REGULATOR PROTEIN 1"/>
    <property type="match status" value="1"/>
</dbReference>
<evidence type="ECO:0000256" key="1">
    <source>
        <dbReference type="ARBA" id="ARBA00022553"/>
    </source>
</evidence>